<dbReference type="Pfam" id="PF25024">
    <property type="entry name" value="EGF_TEN"/>
    <property type="match status" value="1"/>
</dbReference>
<evidence type="ECO:0000313" key="8">
    <source>
        <dbReference type="Proteomes" id="UP000274756"/>
    </source>
</evidence>
<keyword evidence="3 4" id="KW-1015">Disulfide bond</keyword>
<evidence type="ECO:0000256" key="3">
    <source>
        <dbReference type="ARBA" id="ARBA00023157"/>
    </source>
</evidence>
<feature type="disulfide bond" evidence="4">
    <location>
        <begin position="431"/>
        <end position="440"/>
    </location>
</feature>
<keyword evidence="1 4" id="KW-0245">EGF-like domain</keyword>
<dbReference type="InterPro" id="IPR000742">
    <property type="entry name" value="EGF"/>
</dbReference>
<evidence type="ECO:0000313" key="7">
    <source>
        <dbReference type="Proteomes" id="UP000038040"/>
    </source>
</evidence>
<dbReference type="PROSITE" id="PS00022">
    <property type="entry name" value="EGF_1"/>
    <property type="match status" value="3"/>
</dbReference>
<dbReference type="GO" id="GO:0008045">
    <property type="term" value="P:motor neuron axon guidance"/>
    <property type="evidence" value="ECO:0007669"/>
    <property type="project" value="TreeGrafter"/>
</dbReference>
<evidence type="ECO:0000313" key="9">
    <source>
        <dbReference type="WBParaSite" id="DME_0000920101-mRNA-1"/>
    </source>
</evidence>
<feature type="domain" description="EGF-like" evidence="5">
    <location>
        <begin position="331"/>
        <end position="373"/>
    </location>
</feature>
<dbReference type="CDD" id="cd00054">
    <property type="entry name" value="EGF_CA"/>
    <property type="match status" value="1"/>
</dbReference>
<protein>
    <submittedName>
        <fullName evidence="9">EGF-like domain-containing protein</fullName>
    </submittedName>
</protein>
<feature type="disulfide bond" evidence="4">
    <location>
        <begin position="499"/>
        <end position="508"/>
    </location>
</feature>
<sequence>MLRKVLEHRFKYLQSTFISSMMAWSSTGDISIKYLPYQLSMVVYVPTMIENSGYYSIRIYQNSAYPIDTLRLQNIQINNQKGGRGGLFINLLSYKSVNIIKSSFQRNAVPSVILFLRQNIDHPNHKATETSASAASDILKSLTSNLGNSPLLNFEENRFEANKNLVSYFFLENHVNATVHKNIFSFNNSNRSGITTVEISSSESPLLFELEIFENIWSRNKGEWCLYIAALTRNSFIGNVIGNQFRGNQNVRGSVITGSPYFNINNNEFDNQHEQFDLEVEYMEHRPVNATHNYWGYDDVNSVEKRILDGKKDTLRGFAVVNPFNRKRATIIESCATVKNCSDHGRCIGKTSKITAGIDRCLCDSGFSGVDCSQISCSSLNDCFNNGVCVAPNTCKCYKGWLQADCSEPSCYRLANCSGHGKCISLNECECNPLYTGIDCSIPSTSCSINGCNNHGKCVNNECVCHNGWAAPFCSHALCDDLNNCSNSGICVEPNKCNCLPGYTGDDCSTCSGSTCSACPYQCIHGRCNSLTRKCSCLKGWIGNECEICEHKTCELSVILFVLPTAIGIHHSEDDRIAVYGIDFPKTHFGRYTCLYGSTAAEGFYISSSLIKCSIPRTTGPGRYLFNVIPYESNQAIPFLDKRLIHFTFYVECDSVDCKGSCLGPTCVCRSDQEGILCQQAKIWPKINREITVSALLMKAIEGKPYTAKIPAQEPNAIYNLNSDADGLKIDPQGIIIWKKPIGRDRPYFVNLTISTSNGKSLISWNLTVLPTYSPLVSKVERETKGSRSVIQGFIQFINQNFGHVPIRLLIYSGDKLEENIVVISSDDGRFLYPYVPTDNVTFHSVIAIHPGKSISSVLINSSNAFSWRDNDVNVYYEEELEASPGQTLMANYQIKNCGDSPLMGCTVEVIAPRDKIQLEKYGEYINIINPGYTISQKISFSTSPVLDSSILILQLNCVGVPKKIIKQRIEVPGSRIALDADPSEVVVVHILNKGLSFQEPLDIKFREEGGPLFLIFSNPAINNYKEYGSAGSMLNLYFGLRSLNNTERVVSGNIILSYRGKQILFIPYKCVNVGAVLFNYLVAINDELSLIGNYSELNDIEIKLRSASGIENKHQTRISGLDDLVQDLVPCCILSIFSIILIQLMMASSSPIECQYYSDKLHQWKV</sequence>
<feature type="domain" description="EGF-like" evidence="5">
    <location>
        <begin position="475"/>
        <end position="509"/>
    </location>
</feature>
<dbReference type="PANTHER" id="PTHR11219">
    <property type="entry name" value="TENEURIN AND N-ACETYLGLUCOSAMINE-1-PHOSPHODIESTER ALPHA-N-ACETYLGLUCOSAMINIDASE"/>
    <property type="match status" value="1"/>
</dbReference>
<reference evidence="6 8" key="2">
    <citation type="submission" date="2018-11" db="EMBL/GenBank/DDBJ databases">
        <authorList>
            <consortium name="Pathogen Informatics"/>
        </authorList>
    </citation>
    <scope>NUCLEOTIDE SEQUENCE [LARGE SCALE GENOMIC DNA]</scope>
</reference>
<keyword evidence="8" id="KW-1185">Reference proteome</keyword>
<dbReference type="PROSITE" id="PS01186">
    <property type="entry name" value="EGF_2"/>
    <property type="match status" value="1"/>
</dbReference>
<dbReference type="InterPro" id="IPR051216">
    <property type="entry name" value="Teneurin"/>
</dbReference>
<evidence type="ECO:0000256" key="4">
    <source>
        <dbReference type="PROSITE-ProRule" id="PRU00076"/>
    </source>
</evidence>
<comment type="caution">
    <text evidence="4">Lacks conserved residue(s) required for the propagation of feature annotation.</text>
</comment>
<dbReference type="STRING" id="318479.A0A158Q663"/>
<dbReference type="SMART" id="SM00181">
    <property type="entry name" value="EGF"/>
    <property type="match status" value="7"/>
</dbReference>
<dbReference type="PANTHER" id="PTHR11219:SF69">
    <property type="entry name" value="TENEURIN-A"/>
    <property type="match status" value="1"/>
</dbReference>
<dbReference type="Proteomes" id="UP000274756">
    <property type="component" value="Unassembled WGS sequence"/>
</dbReference>
<evidence type="ECO:0000259" key="5">
    <source>
        <dbReference type="PROSITE" id="PS50026"/>
    </source>
</evidence>
<evidence type="ECO:0000256" key="2">
    <source>
        <dbReference type="ARBA" id="ARBA00022737"/>
    </source>
</evidence>
<dbReference type="Gene3D" id="2.10.25.10">
    <property type="entry name" value="Laminin"/>
    <property type="match status" value="3"/>
</dbReference>
<dbReference type="AlphaFoldDB" id="A0A158Q663"/>
<accession>A0A158Q663</accession>
<feature type="disulfide bond" evidence="4">
    <location>
        <begin position="363"/>
        <end position="372"/>
    </location>
</feature>
<reference evidence="9" key="1">
    <citation type="submission" date="2016-04" db="UniProtKB">
        <authorList>
            <consortium name="WormBaseParasite"/>
        </authorList>
    </citation>
    <scope>IDENTIFICATION</scope>
</reference>
<proteinExistence type="predicted"/>
<organism evidence="7 9">
    <name type="scientific">Dracunculus medinensis</name>
    <name type="common">Guinea worm</name>
    <dbReference type="NCBI Taxonomy" id="318479"/>
    <lineage>
        <taxon>Eukaryota</taxon>
        <taxon>Metazoa</taxon>
        <taxon>Ecdysozoa</taxon>
        <taxon>Nematoda</taxon>
        <taxon>Chromadorea</taxon>
        <taxon>Rhabditida</taxon>
        <taxon>Spirurina</taxon>
        <taxon>Dracunculoidea</taxon>
        <taxon>Dracunculidae</taxon>
        <taxon>Dracunculus</taxon>
    </lineage>
</organism>
<evidence type="ECO:0000256" key="1">
    <source>
        <dbReference type="ARBA" id="ARBA00022536"/>
    </source>
</evidence>
<dbReference type="Proteomes" id="UP000038040">
    <property type="component" value="Unplaced"/>
</dbReference>
<dbReference type="EMBL" id="UYYG01000090">
    <property type="protein sequence ID" value="VDN52965.1"/>
    <property type="molecule type" value="Genomic_DNA"/>
</dbReference>
<feature type="domain" description="EGF-like" evidence="5">
    <location>
        <begin position="407"/>
        <end position="441"/>
    </location>
</feature>
<name>A0A158Q663_DRAME</name>
<gene>
    <name evidence="6" type="ORF">DME_LOCUS2938</name>
</gene>
<keyword evidence="2" id="KW-0677">Repeat</keyword>
<dbReference type="PROSITE" id="PS50026">
    <property type="entry name" value="EGF_3"/>
    <property type="match status" value="3"/>
</dbReference>
<dbReference type="WBParaSite" id="DME_0000920101-mRNA-1">
    <property type="protein sequence ID" value="DME_0000920101-mRNA-1"/>
    <property type="gene ID" value="DME_0000920101"/>
</dbReference>
<dbReference type="OrthoDB" id="5868357at2759"/>
<evidence type="ECO:0000313" key="6">
    <source>
        <dbReference type="EMBL" id="VDN52965.1"/>
    </source>
</evidence>